<dbReference type="Proteomes" id="UP000218231">
    <property type="component" value="Unassembled WGS sequence"/>
</dbReference>
<proteinExistence type="predicted"/>
<name>A0A2A2LNI3_9BILA</name>
<evidence type="ECO:0000256" key="1">
    <source>
        <dbReference type="ARBA" id="ARBA00039362"/>
    </source>
</evidence>
<dbReference type="OrthoDB" id="438179at2759"/>
<feature type="region of interest" description="Disordered" evidence="2">
    <location>
        <begin position="225"/>
        <end position="280"/>
    </location>
</feature>
<sequence length="306" mass="35218">MERALSFEKTTSEFFLLVKDLLRRYYKPDSSQGYQKYQARELKLMDEFFKLKEEIHNALCDSIDTRTVMEKITKLVAIGNAYINEKDKEGVPPNCLILRNIASYITWLLQTFGAIPKQHEIGFPIESSHDATSGIGSSNLETTVMPYLTALAEFRERVREIAKDQKVIKILEECDRLRDEVLPELGVRLEDRTMQTCVKLVDRETLMREAEQKKAAEAQRIAEKEQKARERAEKEAAKNALKNVSPQEMFKTGDEAKKYSNWDGQGIPTHMADGQEVSKGMRKKLEKLWETRRKDFDKTQSNGAAS</sequence>
<dbReference type="GO" id="GO:0005737">
    <property type="term" value="C:cytoplasm"/>
    <property type="evidence" value="ECO:0007669"/>
    <property type="project" value="TreeGrafter"/>
</dbReference>
<accession>A0A2A2LNI3</accession>
<keyword evidence="4" id="KW-1185">Reference proteome</keyword>
<dbReference type="GO" id="GO:0005524">
    <property type="term" value="F:ATP binding"/>
    <property type="evidence" value="ECO:0007669"/>
    <property type="project" value="InterPro"/>
</dbReference>
<comment type="caution">
    <text evidence="3">The sequence shown here is derived from an EMBL/GenBank/DDBJ whole genome shotgun (WGS) entry which is preliminary data.</text>
</comment>
<dbReference type="InterPro" id="IPR009080">
    <property type="entry name" value="tRNAsynth_Ia_anticodon-bd"/>
</dbReference>
<dbReference type="STRING" id="2018661.A0A2A2LNI3"/>
<organism evidence="3 4">
    <name type="scientific">Diploscapter pachys</name>
    <dbReference type="NCBI Taxonomy" id="2018661"/>
    <lineage>
        <taxon>Eukaryota</taxon>
        <taxon>Metazoa</taxon>
        <taxon>Ecdysozoa</taxon>
        <taxon>Nematoda</taxon>
        <taxon>Chromadorea</taxon>
        <taxon>Rhabditida</taxon>
        <taxon>Rhabditina</taxon>
        <taxon>Rhabditomorpha</taxon>
        <taxon>Rhabditoidea</taxon>
        <taxon>Rhabditidae</taxon>
        <taxon>Diploscapter</taxon>
    </lineage>
</organism>
<reference evidence="3 4" key="1">
    <citation type="journal article" date="2017" name="Curr. Biol.">
        <title>Genome architecture and evolution of a unichromosomal asexual nematode.</title>
        <authorList>
            <person name="Fradin H."/>
            <person name="Zegar C."/>
            <person name="Gutwein M."/>
            <person name="Lucas J."/>
            <person name="Kovtun M."/>
            <person name="Corcoran D."/>
            <person name="Baugh L.R."/>
            <person name="Kiontke K."/>
            <person name="Gunsalus K."/>
            <person name="Fitch D.H."/>
            <person name="Piano F."/>
        </authorList>
    </citation>
    <scope>NUCLEOTIDE SEQUENCE [LARGE SCALE GENOMIC DNA]</scope>
    <source>
        <strain evidence="3">PF1309</strain>
    </source>
</reference>
<feature type="compositionally biased region" description="Basic and acidic residues" evidence="2">
    <location>
        <begin position="251"/>
        <end position="260"/>
    </location>
</feature>
<dbReference type="SUPFAM" id="SSF47323">
    <property type="entry name" value="Anticodon-binding domain of a subclass of class I aminoacyl-tRNA synthetases"/>
    <property type="match status" value="1"/>
</dbReference>
<dbReference type="PANTHER" id="PTHR10890">
    <property type="entry name" value="CYSTEINYL-TRNA SYNTHETASE"/>
    <property type="match status" value="1"/>
</dbReference>
<dbReference type="InterPro" id="IPR024909">
    <property type="entry name" value="Cys-tRNA/MSH_ligase"/>
</dbReference>
<dbReference type="PANTHER" id="PTHR10890:SF3">
    <property type="entry name" value="CYSTEINE--TRNA LIGASE, CYTOPLASMIC"/>
    <property type="match status" value="1"/>
</dbReference>
<dbReference type="GO" id="GO:0004817">
    <property type="term" value="F:cysteine-tRNA ligase activity"/>
    <property type="evidence" value="ECO:0007669"/>
    <property type="project" value="TreeGrafter"/>
</dbReference>
<dbReference type="EMBL" id="LIAE01006546">
    <property type="protein sequence ID" value="PAV87823.1"/>
    <property type="molecule type" value="Genomic_DNA"/>
</dbReference>
<dbReference type="GO" id="GO:0006423">
    <property type="term" value="P:cysteinyl-tRNA aminoacylation"/>
    <property type="evidence" value="ECO:0007669"/>
    <property type="project" value="TreeGrafter"/>
</dbReference>
<evidence type="ECO:0000313" key="3">
    <source>
        <dbReference type="EMBL" id="PAV87823.1"/>
    </source>
</evidence>
<dbReference type="AlphaFoldDB" id="A0A2A2LNI3"/>
<evidence type="ECO:0000256" key="2">
    <source>
        <dbReference type="SAM" id="MobiDB-lite"/>
    </source>
</evidence>
<evidence type="ECO:0000313" key="4">
    <source>
        <dbReference type="Proteomes" id="UP000218231"/>
    </source>
</evidence>
<gene>
    <name evidence="3" type="ORF">WR25_06063</name>
</gene>
<feature type="compositionally biased region" description="Basic and acidic residues" evidence="2">
    <location>
        <begin position="225"/>
        <end position="237"/>
    </location>
</feature>
<protein>
    <recommendedName>
        <fullName evidence="1">Cysteine--tRNA ligase, cytoplasmic</fullName>
    </recommendedName>
</protein>